<keyword evidence="1" id="KW-0732">Signal</keyword>
<protein>
    <submittedName>
        <fullName evidence="2">Uncharacterized protein</fullName>
    </submittedName>
</protein>
<dbReference type="RefSeq" id="WP_119400748.1">
    <property type="nucleotide sequence ID" value="NZ_QWJJ01000028.1"/>
</dbReference>
<evidence type="ECO:0000313" key="3">
    <source>
        <dbReference type="Proteomes" id="UP000265848"/>
    </source>
</evidence>
<feature type="signal peptide" evidence="1">
    <location>
        <begin position="1"/>
        <end position="23"/>
    </location>
</feature>
<dbReference type="Proteomes" id="UP000265848">
    <property type="component" value="Unassembled WGS sequence"/>
</dbReference>
<comment type="caution">
    <text evidence="2">The sequence shown here is derived from an EMBL/GenBank/DDBJ whole genome shotgun (WGS) entry which is preliminary data.</text>
</comment>
<organism evidence="2 3">
    <name type="scientific">Pseudooceanicola sediminis</name>
    <dbReference type="NCBI Taxonomy" id="2211117"/>
    <lineage>
        <taxon>Bacteria</taxon>
        <taxon>Pseudomonadati</taxon>
        <taxon>Pseudomonadota</taxon>
        <taxon>Alphaproteobacteria</taxon>
        <taxon>Rhodobacterales</taxon>
        <taxon>Paracoccaceae</taxon>
        <taxon>Pseudooceanicola</taxon>
    </lineage>
</organism>
<dbReference type="AlphaFoldDB" id="A0A399IV33"/>
<evidence type="ECO:0000313" key="2">
    <source>
        <dbReference type="EMBL" id="RII36921.1"/>
    </source>
</evidence>
<dbReference type="EMBL" id="QWJJ01000028">
    <property type="protein sequence ID" value="RII36921.1"/>
    <property type="molecule type" value="Genomic_DNA"/>
</dbReference>
<reference evidence="2 3" key="1">
    <citation type="submission" date="2018-08" db="EMBL/GenBank/DDBJ databases">
        <title>Pseudooceanicola sediminis CY03 in the family Rhodobacteracea.</title>
        <authorList>
            <person name="Zhang Y.-J."/>
        </authorList>
    </citation>
    <scope>NUCLEOTIDE SEQUENCE [LARGE SCALE GENOMIC DNA]</scope>
    <source>
        <strain evidence="2 3">CY03</strain>
    </source>
</reference>
<accession>A0A399IV33</accession>
<proteinExistence type="predicted"/>
<keyword evidence="3" id="KW-1185">Reference proteome</keyword>
<sequence length="129" mass="11694">MIRKTALILSAAALCAASAPAFAGGPSTVNQPVPGSAVAAQATVVSVIARASVGGGGRITLGAGMASFYRAAAGGGFFGAGRGVGGGVGAGAGAGAVVLAPGVVASIGSPTGFVDANGNPVNADGTPAT</sequence>
<name>A0A399IV33_9RHOB</name>
<evidence type="ECO:0000256" key="1">
    <source>
        <dbReference type="SAM" id="SignalP"/>
    </source>
</evidence>
<gene>
    <name evidence="2" type="ORF">DL237_19970</name>
</gene>
<feature type="chain" id="PRO_5017266155" evidence="1">
    <location>
        <begin position="24"/>
        <end position="129"/>
    </location>
</feature>